<accession>A0A5C6M0J4</accession>
<keyword evidence="2" id="KW-1185">Reference proteome</keyword>
<dbReference type="Proteomes" id="UP000321083">
    <property type="component" value="Unassembled WGS sequence"/>
</dbReference>
<evidence type="ECO:0000313" key="1">
    <source>
        <dbReference type="EMBL" id="TWW08118.1"/>
    </source>
</evidence>
<reference evidence="1 2" key="1">
    <citation type="submission" date="2019-08" db="EMBL/GenBank/DDBJ databases">
        <title>100 year-old enigma solved: identification of Planctomyces bekefii, the type genus and species of the phylum Planctomycetes.</title>
        <authorList>
            <person name="Svetlana D.N."/>
            <person name="Overmann J."/>
        </authorList>
    </citation>
    <scope>NUCLEOTIDE SEQUENCE [LARGE SCALE GENOMIC DNA]</scope>
    <source>
        <strain evidence="1">Phe10_nw2017</strain>
    </source>
</reference>
<organism evidence="1 2">
    <name type="scientific">Planctomyces bekefii</name>
    <dbReference type="NCBI Taxonomy" id="1653850"/>
    <lineage>
        <taxon>Bacteria</taxon>
        <taxon>Pseudomonadati</taxon>
        <taxon>Planctomycetota</taxon>
        <taxon>Planctomycetia</taxon>
        <taxon>Planctomycetales</taxon>
        <taxon>Planctomycetaceae</taxon>
        <taxon>Planctomyces</taxon>
    </lineage>
</organism>
<protein>
    <submittedName>
        <fullName evidence="1">Uncharacterized protein</fullName>
    </submittedName>
</protein>
<sequence length="68" mass="7655">MKIRSRIVNLLLSWAAYVVLKLLFLTVRARIYSAVPGVTPYVRPRGEQRYAFPLCVSGPAVSSDMNRS</sequence>
<name>A0A5C6M0J4_9PLAN</name>
<dbReference type="EMBL" id="SRHE01000833">
    <property type="protein sequence ID" value="TWW08118.1"/>
    <property type="molecule type" value="Genomic_DNA"/>
</dbReference>
<comment type="caution">
    <text evidence="1">The sequence shown here is derived from an EMBL/GenBank/DDBJ whole genome shotgun (WGS) entry which is preliminary data.</text>
</comment>
<dbReference type="AlphaFoldDB" id="A0A5C6M0J4"/>
<gene>
    <name evidence="1" type="ORF">E3A20_27510</name>
</gene>
<evidence type="ECO:0000313" key="2">
    <source>
        <dbReference type="Proteomes" id="UP000321083"/>
    </source>
</evidence>
<feature type="non-terminal residue" evidence="1">
    <location>
        <position position="68"/>
    </location>
</feature>
<proteinExistence type="predicted"/>
<reference evidence="1 2" key="2">
    <citation type="submission" date="2019-08" db="EMBL/GenBank/DDBJ databases">
        <authorList>
            <person name="Henke P."/>
        </authorList>
    </citation>
    <scope>NUCLEOTIDE SEQUENCE [LARGE SCALE GENOMIC DNA]</scope>
    <source>
        <strain evidence="1">Phe10_nw2017</strain>
    </source>
</reference>